<evidence type="ECO:0000256" key="1">
    <source>
        <dbReference type="SAM" id="SignalP"/>
    </source>
</evidence>
<dbReference type="KEGG" id="vie:OL234_06150"/>
<keyword evidence="1" id="KW-0732">Signal</keyword>
<keyword evidence="3" id="KW-1185">Reference proteome</keyword>
<dbReference type="EMBL" id="CP110232">
    <property type="protein sequence ID" value="WEG72569.1"/>
    <property type="molecule type" value="Genomic_DNA"/>
</dbReference>
<reference evidence="2" key="1">
    <citation type="submission" date="2022-10" db="EMBL/GenBank/DDBJ databases">
        <title>Vagococcus sp. isolated from poultry meat.</title>
        <authorList>
            <person name="Johansson P."/>
            <person name="Bjorkroth J."/>
        </authorList>
    </citation>
    <scope>NUCLEOTIDE SEQUENCE</scope>
    <source>
        <strain evidence="2">STAA11</strain>
    </source>
</reference>
<dbReference type="AlphaFoldDB" id="A0AAF0I654"/>
<accession>A0AAF0I654</accession>
<protein>
    <submittedName>
        <fullName evidence="2">Uncharacterized protein</fullName>
    </submittedName>
</protein>
<evidence type="ECO:0000313" key="3">
    <source>
        <dbReference type="Proteomes" id="UP001179647"/>
    </source>
</evidence>
<feature type="signal peptide" evidence="1">
    <location>
        <begin position="1"/>
        <end position="20"/>
    </location>
</feature>
<proteinExistence type="predicted"/>
<dbReference type="RefSeq" id="WP_275468370.1">
    <property type="nucleotide sequence ID" value="NZ_CP110232.1"/>
</dbReference>
<feature type="chain" id="PRO_5042033865" evidence="1">
    <location>
        <begin position="21"/>
        <end position="154"/>
    </location>
</feature>
<organism evidence="2 3">
    <name type="scientific">Vagococcus intermedius</name>
    <dbReference type="NCBI Taxonomy" id="2991418"/>
    <lineage>
        <taxon>Bacteria</taxon>
        <taxon>Bacillati</taxon>
        <taxon>Bacillota</taxon>
        <taxon>Bacilli</taxon>
        <taxon>Lactobacillales</taxon>
        <taxon>Enterococcaceae</taxon>
        <taxon>Vagococcus</taxon>
    </lineage>
</organism>
<dbReference type="Proteomes" id="UP001179647">
    <property type="component" value="Chromosome"/>
</dbReference>
<evidence type="ECO:0000313" key="2">
    <source>
        <dbReference type="EMBL" id="WEG72569.1"/>
    </source>
</evidence>
<gene>
    <name evidence="2" type="ORF">OL234_06150</name>
</gene>
<name>A0AAF0I654_9ENTE</name>
<sequence length="154" mass="16552">MKTAVLGLVCGMIISTVAMTGMSASASEQVEALSSENGISLLTDSTLKATPFDVGYFANKYINSTERSIDPNPRTKLESSKALDVTINSNRSGEPVLLRAYSPGTPQLTGPWVRLTIGSTRLPNNIPRGQKVTIQARTVSNANSTYIDGSWYHN</sequence>